<dbReference type="GO" id="GO:0015628">
    <property type="term" value="P:protein secretion by the type II secretion system"/>
    <property type="evidence" value="ECO:0007669"/>
    <property type="project" value="InterPro"/>
</dbReference>
<feature type="transmembrane region" description="Helical" evidence="2">
    <location>
        <begin position="12"/>
        <end position="32"/>
    </location>
</feature>
<dbReference type="AlphaFoldDB" id="A0A5P9NQ63"/>
<dbReference type="Gene3D" id="3.30.700.10">
    <property type="entry name" value="Glycoprotein, Type 4 Pilin"/>
    <property type="match status" value="1"/>
</dbReference>
<dbReference type="SUPFAM" id="SSF54523">
    <property type="entry name" value="Pili subunits"/>
    <property type="match status" value="1"/>
</dbReference>
<dbReference type="PRINTS" id="PR00813">
    <property type="entry name" value="BCTERIALGSPG"/>
</dbReference>
<dbReference type="OrthoDB" id="5296638at2"/>
<name>A0A5P9NQ63_9GAMM</name>
<dbReference type="InterPro" id="IPR031982">
    <property type="entry name" value="PilE-like"/>
</dbReference>
<keyword evidence="2" id="KW-1133">Transmembrane helix</keyword>
<dbReference type="Proteomes" id="UP000326287">
    <property type="component" value="Chromosome"/>
</dbReference>
<keyword evidence="1" id="KW-0488">Methylation</keyword>
<dbReference type="Pfam" id="PF07963">
    <property type="entry name" value="N_methyl"/>
    <property type="match status" value="1"/>
</dbReference>
<proteinExistence type="predicted"/>
<evidence type="ECO:0000313" key="4">
    <source>
        <dbReference type="Proteomes" id="UP000326287"/>
    </source>
</evidence>
<dbReference type="GO" id="GO:0043683">
    <property type="term" value="P:type IV pilus assembly"/>
    <property type="evidence" value="ECO:0007669"/>
    <property type="project" value="InterPro"/>
</dbReference>
<keyword evidence="2" id="KW-0472">Membrane</keyword>
<dbReference type="PROSITE" id="PS00409">
    <property type="entry name" value="PROKAR_NTER_METHYL"/>
    <property type="match status" value="1"/>
</dbReference>
<dbReference type="PANTHER" id="PTHR30093">
    <property type="entry name" value="GENERAL SECRETION PATHWAY PROTEIN G"/>
    <property type="match status" value="1"/>
</dbReference>
<accession>A0A5P9NQ63</accession>
<keyword evidence="4" id="KW-1185">Reference proteome</keyword>
<dbReference type="Pfam" id="PF16732">
    <property type="entry name" value="ComP_DUS"/>
    <property type="match status" value="1"/>
</dbReference>
<dbReference type="NCBIfam" id="TIGR02532">
    <property type="entry name" value="IV_pilin_GFxxxE"/>
    <property type="match status" value="1"/>
</dbReference>
<gene>
    <name evidence="3" type="ORF">EY643_15835</name>
</gene>
<keyword evidence="2" id="KW-0812">Transmembrane</keyword>
<reference evidence="3 4" key="1">
    <citation type="submission" date="2019-02" db="EMBL/GenBank/DDBJ databases">
        <authorList>
            <person name="Li S.-H."/>
        </authorList>
    </citation>
    <scope>NUCLEOTIDE SEQUENCE [LARGE SCALE GENOMIC DNA]</scope>
    <source>
        <strain evidence="3 4">IMCC14385</strain>
    </source>
</reference>
<dbReference type="PANTHER" id="PTHR30093:SF47">
    <property type="entry name" value="TYPE IV PILUS NON-CORE MINOR PILIN PILE"/>
    <property type="match status" value="1"/>
</dbReference>
<evidence type="ECO:0000256" key="2">
    <source>
        <dbReference type="SAM" id="Phobius"/>
    </source>
</evidence>
<dbReference type="InterPro" id="IPR012902">
    <property type="entry name" value="N_methyl_site"/>
</dbReference>
<dbReference type="EMBL" id="CP036422">
    <property type="protein sequence ID" value="QFU77947.1"/>
    <property type="molecule type" value="Genomic_DNA"/>
</dbReference>
<sequence>MAPRRHSGFTLIEVMIVVIIVGILMSVALPSYQESLRKGRRAEAKAAMADVANRQEAFMLDRSSYTDDMTRLGFGADPFTSAEGHYSIDSSGACDPNGPSDITRCYTVTATPVSGGIQDEDTRCHTFSLSSRGSKTALKKDGSDADDLCW</sequence>
<dbReference type="KEGG" id="halc:EY643_15835"/>
<dbReference type="GO" id="GO:0015627">
    <property type="term" value="C:type II protein secretion system complex"/>
    <property type="evidence" value="ECO:0007669"/>
    <property type="project" value="InterPro"/>
</dbReference>
<evidence type="ECO:0000256" key="1">
    <source>
        <dbReference type="ARBA" id="ARBA00022481"/>
    </source>
</evidence>
<protein>
    <submittedName>
        <fullName evidence="3">Prepilin-type N-terminal cleavage/methylation domain-containing protein</fullName>
    </submittedName>
</protein>
<evidence type="ECO:0000313" key="3">
    <source>
        <dbReference type="EMBL" id="QFU77947.1"/>
    </source>
</evidence>
<dbReference type="InterPro" id="IPR045584">
    <property type="entry name" value="Pilin-like"/>
</dbReference>
<organism evidence="3 4">
    <name type="scientific">Halioglobus maricola</name>
    <dbReference type="NCBI Taxonomy" id="2601894"/>
    <lineage>
        <taxon>Bacteria</taxon>
        <taxon>Pseudomonadati</taxon>
        <taxon>Pseudomonadota</taxon>
        <taxon>Gammaproteobacteria</taxon>
        <taxon>Cellvibrionales</taxon>
        <taxon>Halieaceae</taxon>
        <taxon>Halioglobus</taxon>
    </lineage>
</organism>
<dbReference type="InterPro" id="IPR000983">
    <property type="entry name" value="Bac_GSPG_pilin"/>
</dbReference>